<dbReference type="InterPro" id="IPR008964">
    <property type="entry name" value="Invasin/intimin_cell_adhesion"/>
</dbReference>
<organism evidence="3 4">
    <name type="scientific">Periweissella fabalis</name>
    <dbReference type="NCBI Taxonomy" id="1070421"/>
    <lineage>
        <taxon>Bacteria</taxon>
        <taxon>Bacillati</taxon>
        <taxon>Bacillota</taxon>
        <taxon>Bacilli</taxon>
        <taxon>Lactobacillales</taxon>
        <taxon>Lactobacillaceae</taxon>
        <taxon>Periweissella</taxon>
    </lineage>
</organism>
<dbReference type="InterPro" id="IPR022263">
    <property type="entry name" value="KxYKxGKxW"/>
</dbReference>
<protein>
    <submittedName>
        <fullName evidence="3">KxYKxGKxW signal peptide domain-containing protein</fullName>
    </submittedName>
</protein>
<dbReference type="Pfam" id="PF19258">
    <property type="entry name" value="KxYKxGKxW_sig"/>
    <property type="match status" value="1"/>
</dbReference>
<keyword evidence="4" id="KW-1185">Reference proteome</keyword>
<comment type="caution">
    <text evidence="3">The sequence shown here is derived from an EMBL/GenBank/DDBJ whole genome shotgun (WGS) entry which is preliminary data.</text>
</comment>
<dbReference type="AlphaFoldDB" id="A0A7X6N1M1"/>
<gene>
    <name evidence="3" type="ORF">HF964_04775</name>
</gene>
<evidence type="ECO:0000256" key="1">
    <source>
        <dbReference type="ARBA" id="ARBA00022729"/>
    </source>
</evidence>
<dbReference type="SUPFAM" id="SSF49373">
    <property type="entry name" value="Invasin/intimin cell-adhesion fragments"/>
    <property type="match status" value="1"/>
</dbReference>
<dbReference type="Proteomes" id="UP000549765">
    <property type="component" value="Unassembled WGS sequence"/>
</dbReference>
<feature type="region of interest" description="Disordered" evidence="2">
    <location>
        <begin position="671"/>
        <end position="922"/>
    </location>
</feature>
<dbReference type="EMBL" id="JAAXPN010000004">
    <property type="protein sequence ID" value="NKZ24121.1"/>
    <property type="molecule type" value="Genomic_DNA"/>
</dbReference>
<accession>A0A7X6N1M1</accession>
<evidence type="ECO:0000313" key="4">
    <source>
        <dbReference type="Proteomes" id="UP000549765"/>
    </source>
</evidence>
<feature type="region of interest" description="Disordered" evidence="2">
    <location>
        <begin position="80"/>
        <end position="209"/>
    </location>
</feature>
<reference evidence="3 4" key="1">
    <citation type="submission" date="2020-04" db="EMBL/GenBank/DDBJ databases">
        <title>MicrobeNet Type strains.</title>
        <authorList>
            <person name="Nicholson A.C."/>
        </authorList>
    </citation>
    <scope>NUCLEOTIDE SEQUENCE [LARGE SCALE GENOMIC DNA]</scope>
    <source>
        <strain evidence="3 4">CCUG 61472</strain>
    </source>
</reference>
<proteinExistence type="predicted"/>
<sequence length="922" mass="94903">MSKKNNYYKLMHETKYEHFKMYKAGKQWFVAGMSLFGGVLGASAVGTQVAHADISNGNSDTAKEVDQGAVLATQQTATIPAASTSTSAVNTSTSQSTSTSESLSKSISESISTSTSATNASTSKSALANSTSNASTSISETSTSTSDASTTSTSTSEASTSTSTTSTSTSEASTSTSTTSTSTSDASTSSSKAATSTKGSASTSNSLTNSTTVDEVAANKTATASAQKALALALPKNATVTVDATTHELSIVLANDQTPSTAILNAAQAYAEANGLVVNFNHRTVADTTTTKPTNFGDYKSSVLTYLNQNKLATQAQINSAQFQSVLANSYKSFLAQPKQHDAVAASGIPGPMQTPSDPAIWFLVYLTGGFTTSPKQVTNTIVNTSTTVKASFSRSAFEFILGQSHYTWYMYNPTTKKWDIAPNDNKATQPSILNLNPIGDLVYTPTQTGTYYFQLKNNVSGLIYNLNYYSQVIQVNVFDKSQNATKITTNVDQSYLYYNGQQTQANANVGNGTGDVKWTSDNESLAKIDSVTGVITANNAKQSGVVTFTATITNPDGKTLSSKVQVKVGGGLDNQTVTAGSTATFPIQGTVAPKNATIVYQWYQVGAGSFGSNKLLTDQTGSTLVLNNVAQTANGTQYYAIIKVTPIDSKGKAGDTSSFQTNTATLTVVSNTPTNSTSISNSTSQSTSSSTSIPTSTSKVVSDSDSMSTSDSTSQSDSTLAPSRSASASLSDSESTSTSEVKSTSISTSVSDSESTSTVDSASTSASEVKSTSLSTSVSDSESTSTVDSDSASTSTSEVKSTSMSTSVSDSESTSTVDSDSASTSTSEVKSTSLSTSVSDSESTSASEVKSTSLSTSVSDSDSASTSASEVKSTSLSTSVSDSESTSTVDSDSASTSTSEVKSTSMSTSVSDSESTSTVDS</sequence>
<feature type="non-terminal residue" evidence="3">
    <location>
        <position position="922"/>
    </location>
</feature>
<name>A0A7X6N1M1_9LACO</name>
<keyword evidence="1" id="KW-0732">Signal</keyword>
<evidence type="ECO:0000313" key="3">
    <source>
        <dbReference type="EMBL" id="NKZ24121.1"/>
    </source>
</evidence>
<evidence type="ECO:0000256" key="2">
    <source>
        <dbReference type="SAM" id="MobiDB-lite"/>
    </source>
</evidence>
<dbReference type="NCBIfam" id="TIGR03715">
    <property type="entry name" value="KxYKxGKxW"/>
    <property type="match status" value="1"/>
</dbReference>
<dbReference type="RefSeq" id="WP_168721921.1">
    <property type="nucleotide sequence ID" value="NZ_JAAXPN010000004.1"/>
</dbReference>